<keyword evidence="5" id="KW-1185">Reference proteome</keyword>
<protein>
    <submittedName>
        <fullName evidence="4">Acyl carrier protein</fullName>
    </submittedName>
</protein>
<dbReference type="Pfam" id="PF00550">
    <property type="entry name" value="PP-binding"/>
    <property type="match status" value="1"/>
</dbReference>
<feature type="domain" description="Carrier" evidence="3">
    <location>
        <begin position="5"/>
        <end position="79"/>
    </location>
</feature>
<dbReference type="InterPro" id="IPR036736">
    <property type="entry name" value="ACP-like_sf"/>
</dbReference>
<dbReference type="GO" id="GO:0000035">
    <property type="term" value="F:acyl binding"/>
    <property type="evidence" value="ECO:0007669"/>
    <property type="project" value="TreeGrafter"/>
</dbReference>
<dbReference type="PANTHER" id="PTHR20863:SF76">
    <property type="entry name" value="CARRIER DOMAIN-CONTAINING PROTEIN"/>
    <property type="match status" value="1"/>
</dbReference>
<dbReference type="OrthoDB" id="121857at2"/>
<reference evidence="4 5" key="1">
    <citation type="submission" date="2016-10" db="EMBL/GenBank/DDBJ databases">
        <authorList>
            <person name="de Groot N.N."/>
        </authorList>
    </citation>
    <scope>NUCLEOTIDE SEQUENCE [LARGE SCALE GENOMIC DNA]</scope>
    <source>
        <strain evidence="4 5">DSM 21001</strain>
    </source>
</reference>
<dbReference type="PROSITE" id="PS50075">
    <property type="entry name" value="CARRIER"/>
    <property type="match status" value="1"/>
</dbReference>
<dbReference type="GO" id="GO:0000036">
    <property type="term" value="F:acyl carrier activity"/>
    <property type="evidence" value="ECO:0007669"/>
    <property type="project" value="TreeGrafter"/>
</dbReference>
<dbReference type="STRING" id="474950.SAMN05421771_1401"/>
<dbReference type="Proteomes" id="UP000199024">
    <property type="component" value="Unassembled WGS sequence"/>
</dbReference>
<evidence type="ECO:0000256" key="2">
    <source>
        <dbReference type="ARBA" id="ARBA00022553"/>
    </source>
</evidence>
<evidence type="ECO:0000313" key="4">
    <source>
        <dbReference type="EMBL" id="SFS07875.1"/>
    </source>
</evidence>
<dbReference type="PANTHER" id="PTHR20863">
    <property type="entry name" value="ACYL CARRIER PROTEIN"/>
    <property type="match status" value="1"/>
</dbReference>
<evidence type="ECO:0000256" key="1">
    <source>
        <dbReference type="ARBA" id="ARBA00022450"/>
    </source>
</evidence>
<keyword evidence="2" id="KW-0597">Phosphoprotein</keyword>
<evidence type="ECO:0000313" key="5">
    <source>
        <dbReference type="Proteomes" id="UP000199024"/>
    </source>
</evidence>
<dbReference type="InterPro" id="IPR003231">
    <property type="entry name" value="ACP"/>
</dbReference>
<dbReference type="RefSeq" id="WP_089837866.1">
    <property type="nucleotide sequence ID" value="NZ_FOZL01000001.1"/>
</dbReference>
<organism evidence="4 5">
    <name type="scientific">Granulicella pectinivorans</name>
    <dbReference type="NCBI Taxonomy" id="474950"/>
    <lineage>
        <taxon>Bacteria</taxon>
        <taxon>Pseudomonadati</taxon>
        <taxon>Acidobacteriota</taxon>
        <taxon>Terriglobia</taxon>
        <taxon>Terriglobales</taxon>
        <taxon>Acidobacteriaceae</taxon>
        <taxon>Granulicella</taxon>
    </lineage>
</organism>
<keyword evidence="1" id="KW-0596">Phosphopantetheine</keyword>
<dbReference type="Gene3D" id="1.10.1200.10">
    <property type="entry name" value="ACP-like"/>
    <property type="match status" value="1"/>
</dbReference>
<dbReference type="SUPFAM" id="SSF47336">
    <property type="entry name" value="ACP-like"/>
    <property type="match status" value="1"/>
</dbReference>
<sequence>MHVPEDLEQRLIGMIATSKKVSPETIARETTFDSLAIDSLDKINLSFEVEEAFAIEIPDAAIGSIRTVGDMVDGVQSLVAAKA</sequence>
<gene>
    <name evidence="4" type="ORF">SAMN05421771_1401</name>
</gene>
<name>A0A1I6LWU0_9BACT</name>
<dbReference type="InterPro" id="IPR009081">
    <property type="entry name" value="PP-bd_ACP"/>
</dbReference>
<accession>A0A1I6LWU0</accession>
<dbReference type="EMBL" id="FOZL01000001">
    <property type="protein sequence ID" value="SFS07875.1"/>
    <property type="molecule type" value="Genomic_DNA"/>
</dbReference>
<dbReference type="AlphaFoldDB" id="A0A1I6LWU0"/>
<evidence type="ECO:0000259" key="3">
    <source>
        <dbReference type="PROSITE" id="PS50075"/>
    </source>
</evidence>
<proteinExistence type="predicted"/>